<evidence type="ECO:0000313" key="4">
    <source>
        <dbReference type="EMBL" id="GLO65782.1"/>
    </source>
</evidence>
<dbReference type="RefSeq" id="WP_260048359.1">
    <property type="nucleotide sequence ID" value="NZ_BSKO01000001.1"/>
</dbReference>
<dbReference type="PROSITE" id="PS51257">
    <property type="entry name" value="PROKAR_LIPOPROTEIN"/>
    <property type="match status" value="1"/>
</dbReference>
<gene>
    <name evidence="4" type="ORF">MACH08_15660</name>
</gene>
<feature type="compositionally biased region" description="Low complexity" evidence="1">
    <location>
        <begin position="22"/>
        <end position="33"/>
    </location>
</feature>
<proteinExistence type="predicted"/>
<comment type="caution">
    <text evidence="4">The sequence shown here is derived from an EMBL/GenBank/DDBJ whole genome shotgun (WGS) entry which is preliminary data.</text>
</comment>
<evidence type="ECO:0000259" key="3">
    <source>
        <dbReference type="Pfam" id="PF03413"/>
    </source>
</evidence>
<evidence type="ECO:0000256" key="1">
    <source>
        <dbReference type="SAM" id="MobiDB-lite"/>
    </source>
</evidence>
<dbReference type="Proteomes" id="UP001275436">
    <property type="component" value="Unassembled WGS sequence"/>
</dbReference>
<feature type="signal peptide" evidence="2">
    <location>
        <begin position="1"/>
        <end position="21"/>
    </location>
</feature>
<evidence type="ECO:0000256" key="2">
    <source>
        <dbReference type="SAM" id="SignalP"/>
    </source>
</evidence>
<evidence type="ECO:0000313" key="5">
    <source>
        <dbReference type="Proteomes" id="UP001275436"/>
    </source>
</evidence>
<feature type="compositionally biased region" description="Polar residues" evidence="1">
    <location>
        <begin position="34"/>
        <end position="53"/>
    </location>
</feature>
<feature type="domain" description="PepSY" evidence="3">
    <location>
        <begin position="57"/>
        <end position="105"/>
    </location>
</feature>
<dbReference type="EMBL" id="BSKO01000001">
    <property type="protein sequence ID" value="GLO65782.1"/>
    <property type="molecule type" value="Genomic_DNA"/>
</dbReference>
<keyword evidence="2" id="KW-0732">Signal</keyword>
<organism evidence="4 5">
    <name type="scientific">Oceanobacillus kimchii</name>
    <dbReference type="NCBI Taxonomy" id="746691"/>
    <lineage>
        <taxon>Bacteria</taxon>
        <taxon>Bacillati</taxon>
        <taxon>Bacillota</taxon>
        <taxon>Bacilli</taxon>
        <taxon>Bacillales</taxon>
        <taxon>Bacillaceae</taxon>
        <taxon>Oceanobacillus</taxon>
    </lineage>
</organism>
<dbReference type="Gene3D" id="3.10.450.40">
    <property type="match status" value="2"/>
</dbReference>
<feature type="region of interest" description="Disordered" evidence="1">
    <location>
        <begin position="22"/>
        <end position="53"/>
    </location>
</feature>
<reference evidence="4 5" key="1">
    <citation type="submission" date="2023-02" db="EMBL/GenBank/DDBJ databases">
        <title>Oceanobacillus kimchii IFOP_LL358 isolated form Alexandrium catenella lab strain.</title>
        <authorList>
            <person name="Gajardo G."/>
            <person name="Ueki S."/>
            <person name="Maruyama F."/>
        </authorList>
    </citation>
    <scope>NUCLEOTIDE SEQUENCE [LARGE SCALE GENOMIC DNA]</scope>
    <source>
        <strain evidence="4 5">IFOP_LL358</strain>
    </source>
</reference>
<accession>A0ABQ5TI40</accession>
<protein>
    <recommendedName>
        <fullName evidence="3">PepSY domain-containing protein</fullName>
    </recommendedName>
</protein>
<feature type="domain" description="PepSY" evidence="3">
    <location>
        <begin position="133"/>
        <end position="192"/>
    </location>
</feature>
<keyword evidence="5" id="KW-1185">Reference proteome</keyword>
<dbReference type="InterPro" id="IPR025711">
    <property type="entry name" value="PepSY"/>
</dbReference>
<feature type="chain" id="PRO_5047204600" description="PepSY domain-containing protein" evidence="2">
    <location>
        <begin position="22"/>
        <end position="197"/>
    </location>
</feature>
<name>A0ABQ5TI40_9BACI</name>
<sequence>MRQYKLSFLIIVMTIGLIACGTNNNNDTDTNSDAPTENNNNQQEGSTSPQSVEDVQLTPEEAMQIFTDTYTGAAISSIELDEHNFEYTYEIEGFDDAKEYKTEIDLEKNMIDQEEENREKDDNYQELVFDDYVSHEDALSTASQAQEVQELVPTSWNLEIDDGVAAYEIEFENDNQKDVTIVIDAKTGEQLTVDVDD</sequence>
<dbReference type="Pfam" id="PF03413">
    <property type="entry name" value="PepSY"/>
    <property type="match status" value="2"/>
</dbReference>